<dbReference type="EMBL" id="JANFQF010000011">
    <property type="protein sequence ID" value="MCQ4120416.1"/>
    <property type="molecule type" value="Genomic_DNA"/>
</dbReference>
<comment type="caution">
    <text evidence="2">The sequence shown here is derived from an EMBL/GenBank/DDBJ whole genome shotgun (WGS) entry which is preliminary data.</text>
</comment>
<evidence type="ECO:0000259" key="1">
    <source>
        <dbReference type="SMART" id="SM00507"/>
    </source>
</evidence>
<dbReference type="Gene3D" id="1.10.30.50">
    <property type="match status" value="1"/>
</dbReference>
<keyword evidence="3" id="KW-1185">Reference proteome</keyword>
<accession>A0ABT1QDT2</accession>
<feature type="domain" description="HNH nuclease" evidence="1">
    <location>
        <begin position="12"/>
        <end position="61"/>
    </location>
</feature>
<reference evidence="2 3" key="1">
    <citation type="submission" date="2022-07" db="EMBL/GenBank/DDBJ databases">
        <title>Degradation activity of malathion, p-nitrophenol and potential low-temperature adaptation strategy of Rhodococcus sp. FXJ9.536.</title>
        <authorList>
            <person name="Huang J."/>
            <person name="Huang Y."/>
        </authorList>
    </citation>
    <scope>NUCLEOTIDE SEQUENCE [LARGE SCALE GENOMIC DNA]</scope>
    <source>
        <strain evidence="2 3">FXJ9.536</strain>
    </source>
</reference>
<keyword evidence="2" id="KW-0255">Endonuclease</keyword>
<dbReference type="InterPro" id="IPR003615">
    <property type="entry name" value="HNH_nuc"/>
</dbReference>
<proteinExistence type="predicted"/>
<evidence type="ECO:0000313" key="3">
    <source>
        <dbReference type="Proteomes" id="UP001524501"/>
    </source>
</evidence>
<name>A0ABT1QDT2_9NOCA</name>
<gene>
    <name evidence="2" type="ORF">NOF53_14750</name>
</gene>
<dbReference type="CDD" id="cd00085">
    <property type="entry name" value="HNHc"/>
    <property type="match status" value="1"/>
</dbReference>
<organism evidence="2 3">
    <name type="scientific">Rhodococcus tibetensis</name>
    <dbReference type="NCBI Taxonomy" id="2965064"/>
    <lineage>
        <taxon>Bacteria</taxon>
        <taxon>Bacillati</taxon>
        <taxon>Actinomycetota</taxon>
        <taxon>Actinomycetes</taxon>
        <taxon>Mycobacteriales</taxon>
        <taxon>Nocardiaceae</taxon>
        <taxon>Rhodococcus</taxon>
    </lineage>
</organism>
<protein>
    <submittedName>
        <fullName evidence="2">HNH endonuclease</fullName>
    </submittedName>
</protein>
<keyword evidence="2" id="KW-0540">Nuclease</keyword>
<dbReference type="GO" id="GO:0004519">
    <property type="term" value="F:endonuclease activity"/>
    <property type="evidence" value="ECO:0007669"/>
    <property type="project" value="UniProtKB-KW"/>
</dbReference>
<dbReference type="RefSeq" id="WP_255969722.1">
    <property type="nucleotide sequence ID" value="NZ_JANFQF010000011.1"/>
</dbReference>
<sequence>MTSWSGREAQTLTRLTLETYGTVCHLCGGPGATTADHVIPRKHGGLNVLANLRPAHRSCNSARGAMLLAEWFATRRYAAAVVPPSRQW</sequence>
<dbReference type="SMART" id="SM00507">
    <property type="entry name" value="HNHc"/>
    <property type="match status" value="1"/>
</dbReference>
<evidence type="ECO:0000313" key="2">
    <source>
        <dbReference type="EMBL" id="MCQ4120416.1"/>
    </source>
</evidence>
<dbReference type="InterPro" id="IPR002711">
    <property type="entry name" value="HNH"/>
</dbReference>
<dbReference type="Pfam" id="PF01844">
    <property type="entry name" value="HNH"/>
    <property type="match status" value="1"/>
</dbReference>
<keyword evidence="2" id="KW-0378">Hydrolase</keyword>
<dbReference type="Proteomes" id="UP001524501">
    <property type="component" value="Unassembled WGS sequence"/>
</dbReference>